<evidence type="ECO:0000313" key="1">
    <source>
        <dbReference type="EMBL" id="KAJ0181363.1"/>
    </source>
</evidence>
<organism evidence="1 2">
    <name type="scientific">Dendrolimus kikuchii</name>
    <dbReference type="NCBI Taxonomy" id="765133"/>
    <lineage>
        <taxon>Eukaryota</taxon>
        <taxon>Metazoa</taxon>
        <taxon>Ecdysozoa</taxon>
        <taxon>Arthropoda</taxon>
        <taxon>Hexapoda</taxon>
        <taxon>Insecta</taxon>
        <taxon>Pterygota</taxon>
        <taxon>Neoptera</taxon>
        <taxon>Endopterygota</taxon>
        <taxon>Lepidoptera</taxon>
        <taxon>Glossata</taxon>
        <taxon>Ditrysia</taxon>
        <taxon>Bombycoidea</taxon>
        <taxon>Lasiocampidae</taxon>
        <taxon>Dendrolimus</taxon>
    </lineage>
</organism>
<name>A0ACC1DCM4_9NEOP</name>
<sequence length="692" mass="79967">MSESKKFGMDDILTKAEQEHLNSLKIKVEDGTTRCMVERKAKDNFGKWVYYCYPCGATCISRNVLKQHIYGKKHMKRLSQYAIWPTSIFNQASEKDFNRFAEALDINDKKPKSLHEKYEKLRKATSHIQKILDEIKPKDYEKLRFEPYPRRDLSPTSSRNANSEKKKSPNYKYKIQLAKEKCETIQNAMKKTYTYFKKYPEQHPMYAEEWSQFWKRRKKEILSKGIDPSKHDFKSEWGVFWMDRMNELHKEKLRVQEMEVYRELCVSPLATMCLDEKQISPAPERKASKGIEWQLEPMQGSLEQKGSHIQSPRSAHVRILEARRAPLDDRRRSLEIRQWEAKRRSLERSMSPIRKPRAPDVRRAEAKRRSPDIKRPEARRRSPDRQWSPEHRCHSPYLCPRSSDRRNIILDYDEECPMIRRRASHRSAPWSDRSRSRSPIQRDYDSGVNSAGSSVGGMRPRASGARDKSAAALRLVQALEDCFGSDGSKVVDLLARAIDMNNEKANSSEEQLEQRASASKVVATRQETNDFKLSTQRPPVEQVARAEIAQQVTEALVSRGKTNVSTKELTQIVDTIAAMAEAKRRAIDITYNLTDSDLEMLLKNFNELSVEEQGKVIEFIEGLVVKEPARVERLSRCLSTVTSIKNNKGPKSTGILDVNTNCDADEHDPIVKEITKVLDEVPITLFDTLSCP</sequence>
<accession>A0ACC1DCM4</accession>
<proteinExistence type="predicted"/>
<evidence type="ECO:0000313" key="2">
    <source>
        <dbReference type="Proteomes" id="UP000824533"/>
    </source>
</evidence>
<reference evidence="1 2" key="1">
    <citation type="journal article" date="2021" name="Front. Genet.">
        <title>Chromosome-Level Genome Assembly Reveals Significant Gene Expansion in the Toll and IMD Signaling Pathways of Dendrolimus kikuchii.</title>
        <authorList>
            <person name="Zhou J."/>
            <person name="Wu P."/>
            <person name="Xiong Z."/>
            <person name="Liu N."/>
            <person name="Zhao N."/>
            <person name="Ji M."/>
            <person name="Qiu Y."/>
            <person name="Yang B."/>
        </authorList>
    </citation>
    <scope>NUCLEOTIDE SEQUENCE [LARGE SCALE GENOMIC DNA]</scope>
    <source>
        <strain evidence="1">Ann1</strain>
    </source>
</reference>
<protein>
    <submittedName>
        <fullName evidence="1">Uncharacterized protein</fullName>
    </submittedName>
</protein>
<dbReference type="EMBL" id="CM034391">
    <property type="protein sequence ID" value="KAJ0181363.1"/>
    <property type="molecule type" value="Genomic_DNA"/>
</dbReference>
<gene>
    <name evidence="1" type="ORF">K1T71_003448</name>
</gene>
<dbReference type="Proteomes" id="UP000824533">
    <property type="component" value="Linkage Group LG05"/>
</dbReference>
<keyword evidence="2" id="KW-1185">Reference proteome</keyword>
<comment type="caution">
    <text evidence="1">The sequence shown here is derived from an EMBL/GenBank/DDBJ whole genome shotgun (WGS) entry which is preliminary data.</text>
</comment>